<keyword evidence="2" id="KW-0812">Transmembrane</keyword>
<proteinExistence type="predicted"/>
<protein>
    <submittedName>
        <fullName evidence="3">Uncharacterized protein</fullName>
    </submittedName>
</protein>
<accession>A0A245ZHK3</accession>
<evidence type="ECO:0000313" key="3">
    <source>
        <dbReference type="EMBL" id="OWK29210.1"/>
    </source>
</evidence>
<feature type="compositionally biased region" description="Low complexity" evidence="1">
    <location>
        <begin position="155"/>
        <end position="169"/>
    </location>
</feature>
<dbReference type="Proteomes" id="UP000197290">
    <property type="component" value="Unassembled WGS sequence"/>
</dbReference>
<feature type="compositionally biased region" description="Basic residues" evidence="1">
    <location>
        <begin position="170"/>
        <end position="187"/>
    </location>
</feature>
<feature type="region of interest" description="Disordered" evidence="1">
    <location>
        <begin position="142"/>
        <end position="187"/>
    </location>
</feature>
<name>A0A245ZHK3_9SPHN</name>
<keyword evidence="4" id="KW-1185">Reference proteome</keyword>
<dbReference type="OrthoDB" id="7574192at2"/>
<keyword evidence="2" id="KW-0472">Membrane</keyword>
<reference evidence="3 4" key="1">
    <citation type="submission" date="2017-03" db="EMBL/GenBank/DDBJ databases">
        <title>Genome sequence of Sphingomonas dokdonensis DSM 21029.</title>
        <authorList>
            <person name="Poehlein A."/>
            <person name="Wuebbeler J.H."/>
            <person name="Steinbuechel A."/>
            <person name="Daniel R."/>
        </authorList>
    </citation>
    <scope>NUCLEOTIDE SEQUENCE [LARGE SCALE GENOMIC DNA]</scope>
    <source>
        <strain evidence="3 4">DSM 21029</strain>
    </source>
</reference>
<organism evidence="3 4">
    <name type="scientific">Sphingomonas dokdonensis</name>
    <dbReference type="NCBI Taxonomy" id="344880"/>
    <lineage>
        <taxon>Bacteria</taxon>
        <taxon>Pseudomonadati</taxon>
        <taxon>Pseudomonadota</taxon>
        <taxon>Alphaproteobacteria</taxon>
        <taxon>Sphingomonadales</taxon>
        <taxon>Sphingomonadaceae</taxon>
        <taxon>Sphingomonas</taxon>
    </lineage>
</organism>
<dbReference type="EMBL" id="NBBI01000004">
    <property type="protein sequence ID" value="OWK29210.1"/>
    <property type="molecule type" value="Genomic_DNA"/>
</dbReference>
<dbReference type="AlphaFoldDB" id="A0A245ZHK3"/>
<feature type="transmembrane region" description="Helical" evidence="2">
    <location>
        <begin position="12"/>
        <end position="31"/>
    </location>
</feature>
<comment type="caution">
    <text evidence="3">The sequence shown here is derived from an EMBL/GenBank/DDBJ whole genome shotgun (WGS) entry which is preliminary data.</text>
</comment>
<evidence type="ECO:0000256" key="2">
    <source>
        <dbReference type="SAM" id="Phobius"/>
    </source>
</evidence>
<evidence type="ECO:0000313" key="4">
    <source>
        <dbReference type="Proteomes" id="UP000197290"/>
    </source>
</evidence>
<sequence length="187" mass="19596">MIIAQKPATGPFLLTIMGGAFTFAPITRPMLMRARRWASSGATSAGAASDDSAFLDDVGNAVSLALLTEGLIGWEHGAAALPVGDDEDVGDAEIVEVDGLRYRILPFSPENKALLLSDAVIFDAFDTAYVLPFVMRERAKNVPAGSSDGISSRVTPAKDTAAPRAAAKSGAKRARTGNTRSRTKKSS</sequence>
<evidence type="ECO:0000256" key="1">
    <source>
        <dbReference type="SAM" id="MobiDB-lite"/>
    </source>
</evidence>
<gene>
    <name evidence="3" type="ORF">SPDO_21910</name>
</gene>
<keyword evidence="2" id="KW-1133">Transmembrane helix</keyword>
<dbReference type="RefSeq" id="WP_088367544.1">
    <property type="nucleotide sequence ID" value="NZ_NBBI01000004.1"/>
</dbReference>